<comment type="caution">
    <text evidence="1">The sequence shown here is derived from an EMBL/GenBank/DDBJ whole genome shotgun (WGS) entry which is preliminary data.</text>
</comment>
<dbReference type="AlphaFoldDB" id="A0A0F9HQT6"/>
<dbReference type="EMBL" id="LAZR01016182">
    <property type="protein sequence ID" value="KKM05592.1"/>
    <property type="molecule type" value="Genomic_DNA"/>
</dbReference>
<gene>
    <name evidence="1" type="ORF">LCGC14_1752460</name>
</gene>
<proteinExistence type="predicted"/>
<organism evidence="1">
    <name type="scientific">marine sediment metagenome</name>
    <dbReference type="NCBI Taxonomy" id="412755"/>
    <lineage>
        <taxon>unclassified sequences</taxon>
        <taxon>metagenomes</taxon>
        <taxon>ecological metagenomes</taxon>
    </lineage>
</organism>
<name>A0A0F9HQT6_9ZZZZ</name>
<accession>A0A0F9HQT6</accession>
<reference evidence="1" key="1">
    <citation type="journal article" date="2015" name="Nature">
        <title>Complex archaea that bridge the gap between prokaryotes and eukaryotes.</title>
        <authorList>
            <person name="Spang A."/>
            <person name="Saw J.H."/>
            <person name="Jorgensen S.L."/>
            <person name="Zaremba-Niedzwiedzka K."/>
            <person name="Martijn J."/>
            <person name="Lind A.E."/>
            <person name="van Eijk R."/>
            <person name="Schleper C."/>
            <person name="Guy L."/>
            <person name="Ettema T.J."/>
        </authorList>
    </citation>
    <scope>NUCLEOTIDE SEQUENCE</scope>
</reference>
<protein>
    <submittedName>
        <fullName evidence="1">Uncharacterized protein</fullName>
    </submittedName>
</protein>
<sequence>MTARPTPFIDREIERVEEMGIDAAVEKLWKHDANLKRIRGEHKNTLWARKFLNYTVLGLGALGVKVVQDEILGDVLEVRLPISGYFRDALKEREPVSVPGLGEDIGRHGIDPCDQAILNRGGGLDLGTYSFEEWMNKK</sequence>
<evidence type="ECO:0000313" key="1">
    <source>
        <dbReference type="EMBL" id="KKM05592.1"/>
    </source>
</evidence>